<evidence type="ECO:0000313" key="3">
    <source>
        <dbReference type="EMBL" id="KXB64835.1"/>
    </source>
</evidence>
<dbReference type="OrthoDB" id="82043at2"/>
<dbReference type="EMBL" id="AP019835">
    <property type="protein sequence ID" value="BBM50217.1"/>
    <property type="molecule type" value="Genomic_DNA"/>
</dbReference>
<dbReference type="STRING" id="157687.HMPREF3180_01214"/>
<feature type="signal peptide" evidence="1">
    <location>
        <begin position="1"/>
        <end position="23"/>
    </location>
</feature>
<protein>
    <submittedName>
        <fullName evidence="3">Uncharacterized protein</fullName>
    </submittedName>
</protein>
<keyword evidence="1" id="KW-0732">Signal</keyword>
<evidence type="ECO:0000313" key="4">
    <source>
        <dbReference type="Proteomes" id="UP000070483"/>
    </source>
</evidence>
<keyword evidence="4" id="KW-1185">Reference proteome</keyword>
<reference evidence="2 5" key="3">
    <citation type="submission" date="2019-07" db="EMBL/GenBank/DDBJ databases">
        <title>Complete Genome Sequence of Leptotrichia wadei Strain JMUB3934.</title>
        <authorList>
            <person name="Watanabe S."/>
            <person name="Cui L."/>
        </authorList>
    </citation>
    <scope>NUCLEOTIDE SEQUENCE [LARGE SCALE GENOMIC DNA]</scope>
    <source>
        <strain evidence="2 5">JMUB3934</strain>
    </source>
</reference>
<dbReference type="Proteomes" id="UP000070483">
    <property type="component" value="Unassembled WGS sequence"/>
</dbReference>
<evidence type="ECO:0000313" key="5">
    <source>
        <dbReference type="Proteomes" id="UP000321501"/>
    </source>
</evidence>
<organism evidence="3 4">
    <name type="scientific">Leptotrichia wadei</name>
    <dbReference type="NCBI Taxonomy" id="157687"/>
    <lineage>
        <taxon>Bacteria</taxon>
        <taxon>Fusobacteriati</taxon>
        <taxon>Fusobacteriota</taxon>
        <taxon>Fusobacteriia</taxon>
        <taxon>Fusobacteriales</taxon>
        <taxon>Leptotrichiaceae</taxon>
        <taxon>Leptotrichia</taxon>
    </lineage>
</organism>
<sequence length="272" mass="31341">MRKGILSKFIILMGFLFSFALNAGNKENFNNFEKFSARMSNNPDYISYEIISGNGNKYPVQLNVGNYLAFMPSRYAAVNVYEFLSDTLKKDFKIIKINKKGKITNESKIIKYSPNDFFSNYTENTDSEKAEMKSMGMVFAGVKNVGAGEYKITAYGNKGISGGIDSKGLNWLNLAFIPTNSAFYIKINNDKNLVWSPNRDYKSIQYTFSIENGKIEVVDKKGKHYMSIYQKDNSLFVEMAKYNVEFKINQAQNQLEYWINHKLKYVEKYQII</sequence>
<reference evidence="3" key="2">
    <citation type="submission" date="2016-01" db="EMBL/GenBank/DDBJ databases">
        <authorList>
            <person name="Oliw E.H."/>
        </authorList>
    </citation>
    <scope>NUCLEOTIDE SEQUENCE [LARGE SCALE GENOMIC DNA]</scope>
    <source>
        <strain evidence="3">KA00185</strain>
    </source>
</reference>
<dbReference type="Proteomes" id="UP000321501">
    <property type="component" value="Chromosome"/>
</dbReference>
<evidence type="ECO:0000256" key="1">
    <source>
        <dbReference type="SAM" id="SignalP"/>
    </source>
</evidence>
<dbReference type="EMBL" id="LSDD01000094">
    <property type="protein sequence ID" value="KXB64835.1"/>
    <property type="molecule type" value="Genomic_DNA"/>
</dbReference>
<name>A0A134AAZ0_9FUSO</name>
<proteinExistence type="predicted"/>
<gene>
    <name evidence="3" type="ORF">HMPREF3180_01214</name>
    <name evidence="2" type="ORF">JMUB3934_1514</name>
</gene>
<dbReference type="PATRIC" id="fig|157687.3.peg.1208"/>
<evidence type="ECO:0000313" key="2">
    <source>
        <dbReference type="EMBL" id="BBM50217.1"/>
    </source>
</evidence>
<accession>A0A134AAZ0</accession>
<dbReference type="AlphaFoldDB" id="A0A134AAZ0"/>
<reference evidence="4" key="1">
    <citation type="submission" date="2016-01" db="EMBL/GenBank/DDBJ databases">
        <authorList>
            <person name="Mitreva M."/>
            <person name="Pepin K.H."/>
            <person name="Mihindukulasuriya K.A."/>
            <person name="Fulton R."/>
            <person name="Fronick C."/>
            <person name="O'Laughlin M."/>
            <person name="Miner T."/>
            <person name="Herter B."/>
            <person name="Rosa B.A."/>
            <person name="Cordes M."/>
            <person name="Tomlinson C."/>
            <person name="Wollam A."/>
            <person name="Palsikar V.B."/>
            <person name="Mardis E.R."/>
            <person name="Wilson R.K."/>
        </authorList>
    </citation>
    <scope>NUCLEOTIDE SEQUENCE [LARGE SCALE GENOMIC DNA]</scope>
    <source>
        <strain evidence="4">KA00185</strain>
    </source>
</reference>
<dbReference type="RefSeq" id="WP_060917944.1">
    <property type="nucleotide sequence ID" value="NZ_AP019835.1"/>
</dbReference>
<feature type="chain" id="PRO_5044548505" evidence="1">
    <location>
        <begin position="24"/>
        <end position="272"/>
    </location>
</feature>